<evidence type="ECO:0000313" key="3">
    <source>
        <dbReference type="Proteomes" id="UP001276659"/>
    </source>
</evidence>
<organism evidence="2 3">
    <name type="scientific">Lepraria neglecta</name>
    <dbReference type="NCBI Taxonomy" id="209136"/>
    <lineage>
        <taxon>Eukaryota</taxon>
        <taxon>Fungi</taxon>
        <taxon>Dikarya</taxon>
        <taxon>Ascomycota</taxon>
        <taxon>Pezizomycotina</taxon>
        <taxon>Lecanoromycetes</taxon>
        <taxon>OSLEUM clade</taxon>
        <taxon>Lecanoromycetidae</taxon>
        <taxon>Lecanorales</taxon>
        <taxon>Lecanorineae</taxon>
        <taxon>Stereocaulaceae</taxon>
        <taxon>Lepraria</taxon>
    </lineage>
</organism>
<reference evidence="2" key="1">
    <citation type="submission" date="2022-11" db="EMBL/GenBank/DDBJ databases">
        <title>Chromosomal genome sequence assembly and mating type (MAT) locus characterization of the leprose asexual lichenized fungus Lepraria neglecta (Nyl.) Erichsen.</title>
        <authorList>
            <person name="Allen J.L."/>
            <person name="Pfeffer B."/>
        </authorList>
    </citation>
    <scope>NUCLEOTIDE SEQUENCE</scope>
    <source>
        <strain evidence="2">Allen 5258</strain>
    </source>
</reference>
<comment type="caution">
    <text evidence="2">The sequence shown here is derived from an EMBL/GenBank/DDBJ whole genome shotgun (WGS) entry which is preliminary data.</text>
</comment>
<dbReference type="AlphaFoldDB" id="A0AAE0DP60"/>
<sequence length="119" mass="12522">MGTIPTLRPLFVKLFRSVRSIKNSRMSKGSGGLNTGGSVSKETYGGSMQLRLGPGSKPNGNKCISQKVVGGSESEENILPIGNGIVVKSDYDVAFAERAHFPAENPQQGSSRATGPRSV</sequence>
<dbReference type="Proteomes" id="UP001276659">
    <property type="component" value="Unassembled WGS sequence"/>
</dbReference>
<feature type="region of interest" description="Disordered" evidence="1">
    <location>
        <begin position="24"/>
        <end position="63"/>
    </location>
</feature>
<keyword evidence="3" id="KW-1185">Reference proteome</keyword>
<gene>
    <name evidence="2" type="ORF">OEA41_008475</name>
</gene>
<dbReference type="EMBL" id="JASNWA010000004">
    <property type="protein sequence ID" value="KAK3177147.1"/>
    <property type="molecule type" value="Genomic_DNA"/>
</dbReference>
<protein>
    <submittedName>
        <fullName evidence="2">Uncharacterized protein</fullName>
    </submittedName>
</protein>
<name>A0AAE0DP60_9LECA</name>
<evidence type="ECO:0000256" key="1">
    <source>
        <dbReference type="SAM" id="MobiDB-lite"/>
    </source>
</evidence>
<feature type="region of interest" description="Disordered" evidence="1">
    <location>
        <begin position="99"/>
        <end position="119"/>
    </location>
</feature>
<accession>A0AAE0DP60</accession>
<evidence type="ECO:0000313" key="2">
    <source>
        <dbReference type="EMBL" id="KAK3177147.1"/>
    </source>
</evidence>
<proteinExistence type="predicted"/>